<feature type="transmembrane region" description="Helical" evidence="6">
    <location>
        <begin position="70"/>
        <end position="89"/>
    </location>
</feature>
<dbReference type="Pfam" id="PF00892">
    <property type="entry name" value="EamA"/>
    <property type="match status" value="2"/>
</dbReference>
<evidence type="ECO:0000256" key="4">
    <source>
        <dbReference type="ARBA" id="ARBA00022989"/>
    </source>
</evidence>
<dbReference type="PANTHER" id="PTHR32322:SF2">
    <property type="entry name" value="EAMA DOMAIN-CONTAINING PROTEIN"/>
    <property type="match status" value="1"/>
</dbReference>
<evidence type="ECO:0000256" key="1">
    <source>
        <dbReference type="ARBA" id="ARBA00004141"/>
    </source>
</evidence>
<evidence type="ECO:0000259" key="7">
    <source>
        <dbReference type="Pfam" id="PF00892"/>
    </source>
</evidence>
<evidence type="ECO:0000256" key="6">
    <source>
        <dbReference type="SAM" id="Phobius"/>
    </source>
</evidence>
<dbReference type="InterPro" id="IPR000620">
    <property type="entry name" value="EamA_dom"/>
</dbReference>
<reference evidence="8 9" key="1">
    <citation type="submission" date="2018-01" db="EMBL/GenBank/DDBJ databases">
        <title>Whole genome analyses suggest that Burkholderia sensu lato contains two further novel genera in the rhizoxinica-symbiotica group Mycetohabitans gen. nov., and Trinickia gen. nov.: implications for the evolution of diazotrophy and nodulation in the Burkholderiaceae.</title>
        <authorList>
            <person name="Estrada-de los Santos P."/>
            <person name="Palmer M."/>
            <person name="Chavez-Ramirez B."/>
            <person name="Beukes C."/>
            <person name="Steenkamp E.T."/>
            <person name="Hirsch A.M."/>
            <person name="Manyaka P."/>
            <person name="Maluk M."/>
            <person name="Lafos M."/>
            <person name="Crook M."/>
            <person name="Gross E."/>
            <person name="Simon M.F."/>
            <person name="Bueno dos Reis Junior F."/>
            <person name="Poole P.S."/>
            <person name="Venter S.N."/>
            <person name="James E.K."/>
        </authorList>
    </citation>
    <scope>NUCLEOTIDE SEQUENCE [LARGE SCALE GENOMIC DNA]</scope>
    <source>
        <strain evidence="8 9">GP25-8</strain>
    </source>
</reference>
<feature type="domain" description="EamA" evidence="7">
    <location>
        <begin position="162"/>
        <end position="296"/>
    </location>
</feature>
<feature type="transmembrane region" description="Helical" evidence="6">
    <location>
        <begin position="280"/>
        <end position="297"/>
    </location>
</feature>
<evidence type="ECO:0000313" key="8">
    <source>
        <dbReference type="EMBL" id="PMS26144.1"/>
    </source>
</evidence>
<comment type="subcellular location">
    <subcellularLocation>
        <location evidence="1">Membrane</location>
        <topology evidence="1">Multi-pass membrane protein</topology>
    </subcellularLocation>
</comment>
<feature type="transmembrane region" description="Helical" evidence="6">
    <location>
        <begin position="126"/>
        <end position="146"/>
    </location>
</feature>
<keyword evidence="5 6" id="KW-0472">Membrane</keyword>
<feature type="transmembrane region" description="Helical" evidence="6">
    <location>
        <begin position="7"/>
        <end position="31"/>
    </location>
</feature>
<dbReference type="EMBL" id="PNYB01000005">
    <property type="protein sequence ID" value="PMS26144.1"/>
    <property type="molecule type" value="Genomic_DNA"/>
</dbReference>
<name>A0A2N7W9R8_9BURK</name>
<comment type="similarity">
    <text evidence="2">Belongs to the EamA transporter family.</text>
</comment>
<evidence type="ECO:0000313" key="9">
    <source>
        <dbReference type="Proteomes" id="UP000235347"/>
    </source>
</evidence>
<accession>A0A2N7W9R8</accession>
<dbReference type="RefSeq" id="WP_102609239.1">
    <property type="nucleotide sequence ID" value="NZ_CADIKD010000008.1"/>
</dbReference>
<evidence type="ECO:0000256" key="2">
    <source>
        <dbReference type="ARBA" id="ARBA00007362"/>
    </source>
</evidence>
<feature type="transmembrane region" description="Helical" evidence="6">
    <location>
        <begin position="101"/>
        <end position="119"/>
    </location>
</feature>
<gene>
    <name evidence="8" type="ORF">C0Z19_07880</name>
</gene>
<evidence type="ECO:0000256" key="5">
    <source>
        <dbReference type="ARBA" id="ARBA00023136"/>
    </source>
</evidence>
<keyword evidence="9" id="KW-1185">Reference proteome</keyword>
<comment type="caution">
    <text evidence="8">The sequence shown here is derived from an EMBL/GenBank/DDBJ whole genome shotgun (WGS) entry which is preliminary data.</text>
</comment>
<feature type="transmembrane region" description="Helical" evidence="6">
    <location>
        <begin position="158"/>
        <end position="179"/>
    </location>
</feature>
<keyword evidence="3 6" id="KW-0812">Transmembrane</keyword>
<keyword evidence="4 6" id="KW-1133">Transmembrane helix</keyword>
<evidence type="ECO:0000256" key="3">
    <source>
        <dbReference type="ARBA" id="ARBA00022692"/>
    </source>
</evidence>
<dbReference type="AlphaFoldDB" id="A0A2N7W9R8"/>
<organism evidence="8 9">
    <name type="scientific">Trinickia soli</name>
    <dbReference type="NCBI Taxonomy" id="380675"/>
    <lineage>
        <taxon>Bacteria</taxon>
        <taxon>Pseudomonadati</taxon>
        <taxon>Pseudomonadota</taxon>
        <taxon>Betaproteobacteria</taxon>
        <taxon>Burkholderiales</taxon>
        <taxon>Burkholderiaceae</taxon>
        <taxon>Trinickia</taxon>
    </lineage>
</organism>
<protein>
    <submittedName>
        <fullName evidence="8">EamA family transporter</fullName>
    </submittedName>
</protein>
<sequence length="312" mass="32232">MQTGGRFTGYVYCTLAMIGVGSTVVASKLIVHGLPPFTATALRFAIALPIFLLAMALTGERWPRVGGRDAWLLVLQSGSGSVGYTVLLLSGMRLASAADAGVIAGTLPAVAALVAVIALRERPGAMTIAAIVLATAGVLVCTVGGADATTLTARGGAPSMWLGNLCVLAAVVCEAFFILLNKRLRTPVSPLQLSTLMTGIGLALSIVPALFERPWSAAFDPTAMAGVVYYAVVPTAIGFFLWFAGASRIAGAQASALTAFVPISAAVFSALVLHERIGPAHWWAMACVLAAVFLIACEGMYRSTRMRTATAS</sequence>
<dbReference type="SUPFAM" id="SSF103481">
    <property type="entry name" value="Multidrug resistance efflux transporter EmrE"/>
    <property type="match status" value="2"/>
</dbReference>
<dbReference type="InterPro" id="IPR037185">
    <property type="entry name" value="EmrE-like"/>
</dbReference>
<feature type="transmembrane region" description="Helical" evidence="6">
    <location>
        <begin position="37"/>
        <end position="58"/>
    </location>
</feature>
<dbReference type="Proteomes" id="UP000235347">
    <property type="component" value="Unassembled WGS sequence"/>
</dbReference>
<dbReference type="PANTHER" id="PTHR32322">
    <property type="entry name" value="INNER MEMBRANE TRANSPORTER"/>
    <property type="match status" value="1"/>
</dbReference>
<dbReference type="InterPro" id="IPR050638">
    <property type="entry name" value="AA-Vitamin_Transporters"/>
</dbReference>
<dbReference type="GO" id="GO:0016020">
    <property type="term" value="C:membrane"/>
    <property type="evidence" value="ECO:0007669"/>
    <property type="project" value="UniProtKB-SubCell"/>
</dbReference>
<proteinExistence type="inferred from homology"/>
<feature type="transmembrane region" description="Helical" evidence="6">
    <location>
        <begin position="256"/>
        <end position="274"/>
    </location>
</feature>
<feature type="transmembrane region" description="Helical" evidence="6">
    <location>
        <begin position="223"/>
        <end position="244"/>
    </location>
</feature>
<feature type="transmembrane region" description="Helical" evidence="6">
    <location>
        <begin position="191"/>
        <end position="211"/>
    </location>
</feature>
<feature type="domain" description="EamA" evidence="7">
    <location>
        <begin position="8"/>
        <end position="141"/>
    </location>
</feature>